<dbReference type="Proteomes" id="UP000502005">
    <property type="component" value="Plasmid pNE1B"/>
</dbReference>
<keyword evidence="1" id="KW-0614">Plasmid</keyword>
<name>A0A6B9GIC6_PANCY</name>
<reference evidence="1 2" key="1">
    <citation type="submission" date="2017-11" db="EMBL/GenBank/DDBJ databases">
        <title>Genome sequence of Pantoea cypripedii NE1.</title>
        <authorList>
            <person name="Nascimento F.X."/>
        </authorList>
    </citation>
    <scope>NUCLEOTIDE SEQUENCE [LARGE SCALE GENOMIC DNA]</scope>
    <source>
        <strain evidence="1 2">NE1</strain>
        <plasmid evidence="2">pne1b</plasmid>
    </source>
</reference>
<dbReference type="AlphaFoldDB" id="A0A6B9GIC6"/>
<organism evidence="1 2">
    <name type="scientific">Pantoea cypripedii</name>
    <name type="common">Pectobacterium cypripedii</name>
    <name type="synonym">Erwinia cypripedii</name>
    <dbReference type="NCBI Taxonomy" id="55209"/>
    <lineage>
        <taxon>Bacteria</taxon>
        <taxon>Pseudomonadati</taxon>
        <taxon>Pseudomonadota</taxon>
        <taxon>Gammaproteobacteria</taxon>
        <taxon>Enterobacterales</taxon>
        <taxon>Erwiniaceae</taxon>
        <taxon>Pantoea</taxon>
    </lineage>
</organism>
<accession>A0A6B9GIC6</accession>
<dbReference type="EMBL" id="CP024770">
    <property type="protein sequence ID" value="QGY33306.1"/>
    <property type="molecule type" value="Genomic_DNA"/>
</dbReference>
<evidence type="ECO:0000313" key="1">
    <source>
        <dbReference type="EMBL" id="QGY33306.1"/>
    </source>
</evidence>
<geneLocation type="plasmid" evidence="2">
    <name>pne1b</name>
</geneLocation>
<evidence type="ECO:0000313" key="2">
    <source>
        <dbReference type="Proteomes" id="UP000502005"/>
    </source>
</evidence>
<sequence>MCIGYSVSQAPGLWQVYDSDGHFVALEESPLESPLLDPTDLILLAAGAFRIFLAGRAVLQSGARKGITVNLSHSILGLLRGRLKIGLSPRSLKMTDTVARHMKDPSRFVPIQIQEKAIRYGRRMTDPMNEPGLFRYETKMYRLVEDKQNKGSFFHKPYRLEVLVREKDWTIMHFQYMP</sequence>
<gene>
    <name evidence="1" type="ORF">CUN67_29050</name>
</gene>
<protein>
    <submittedName>
        <fullName evidence="1">Uncharacterized protein</fullName>
    </submittedName>
</protein>
<proteinExistence type="predicted"/>